<dbReference type="WBParaSite" id="nRc.2.0.1.t47830-RA">
    <property type="protein sequence ID" value="nRc.2.0.1.t47830-RA"/>
    <property type="gene ID" value="nRc.2.0.1.g47830"/>
</dbReference>
<proteinExistence type="predicted"/>
<reference evidence="2" key="1">
    <citation type="submission" date="2022-11" db="UniProtKB">
        <authorList>
            <consortium name="WormBaseParasite"/>
        </authorList>
    </citation>
    <scope>IDENTIFICATION</scope>
</reference>
<keyword evidence="1" id="KW-1185">Reference proteome</keyword>
<sequence length="62" mass="7133">MVSLFSNSISGTHRAQLTCNQRSQLRLLFMAPPRFGHNEHLGLWPTAHGRQYQEPFGMRLIP</sequence>
<protein>
    <submittedName>
        <fullName evidence="2">Uncharacterized protein</fullName>
    </submittedName>
</protein>
<dbReference type="Proteomes" id="UP000887565">
    <property type="component" value="Unplaced"/>
</dbReference>
<evidence type="ECO:0000313" key="1">
    <source>
        <dbReference type="Proteomes" id="UP000887565"/>
    </source>
</evidence>
<evidence type="ECO:0000313" key="2">
    <source>
        <dbReference type="WBParaSite" id="nRc.2.0.1.t47830-RA"/>
    </source>
</evidence>
<organism evidence="1 2">
    <name type="scientific">Romanomermis culicivorax</name>
    <name type="common">Nematode worm</name>
    <dbReference type="NCBI Taxonomy" id="13658"/>
    <lineage>
        <taxon>Eukaryota</taxon>
        <taxon>Metazoa</taxon>
        <taxon>Ecdysozoa</taxon>
        <taxon>Nematoda</taxon>
        <taxon>Enoplea</taxon>
        <taxon>Dorylaimia</taxon>
        <taxon>Mermithida</taxon>
        <taxon>Mermithoidea</taxon>
        <taxon>Mermithidae</taxon>
        <taxon>Romanomermis</taxon>
    </lineage>
</organism>
<name>A0A915L9M5_ROMCU</name>
<accession>A0A915L9M5</accession>
<dbReference type="AlphaFoldDB" id="A0A915L9M5"/>